<gene>
    <name evidence="2" type="ORF">PHLCEN_2v5532</name>
</gene>
<dbReference type="PANTHER" id="PTHR40462:SF1">
    <property type="entry name" value="EXPRESSED PROTEIN"/>
    <property type="match status" value="1"/>
</dbReference>
<dbReference type="AlphaFoldDB" id="A0A2R6P256"/>
<keyword evidence="3" id="KW-1185">Reference proteome</keyword>
<accession>A0A2R6P256</accession>
<dbReference type="Proteomes" id="UP000186601">
    <property type="component" value="Unassembled WGS sequence"/>
</dbReference>
<feature type="compositionally biased region" description="Polar residues" evidence="1">
    <location>
        <begin position="1"/>
        <end position="11"/>
    </location>
</feature>
<comment type="caution">
    <text evidence="2">The sequence shown here is derived from an EMBL/GenBank/DDBJ whole genome shotgun (WGS) entry which is preliminary data.</text>
</comment>
<feature type="compositionally biased region" description="Basic and acidic residues" evidence="1">
    <location>
        <begin position="28"/>
        <end position="37"/>
    </location>
</feature>
<reference evidence="2 3" key="1">
    <citation type="submission" date="2018-02" db="EMBL/GenBank/DDBJ databases">
        <title>Genome sequence of the basidiomycete white-rot fungus Phlebia centrifuga.</title>
        <authorList>
            <person name="Granchi Z."/>
            <person name="Peng M."/>
            <person name="de Vries R.P."/>
            <person name="Hilden K."/>
            <person name="Makela M.R."/>
            <person name="Grigoriev I."/>
            <person name="Riley R."/>
        </authorList>
    </citation>
    <scope>NUCLEOTIDE SEQUENCE [LARGE SCALE GENOMIC DNA]</scope>
    <source>
        <strain evidence="2 3">FBCC195</strain>
    </source>
</reference>
<feature type="region of interest" description="Disordered" evidence="1">
    <location>
        <begin position="1"/>
        <end position="37"/>
    </location>
</feature>
<dbReference type="EMBL" id="MLYV02000542">
    <property type="protein sequence ID" value="PSR84104.1"/>
    <property type="molecule type" value="Genomic_DNA"/>
</dbReference>
<evidence type="ECO:0000313" key="3">
    <source>
        <dbReference type="Proteomes" id="UP000186601"/>
    </source>
</evidence>
<proteinExistence type="predicted"/>
<sequence>MSGNTKPTMNVLNGMRGGVKRALSGTPKKNEQKQVERGWLMEKLNEMAGGGAKSEENEAVDFIQEHMLRQGDQSNESALEQMKDEQISDAIRLAYRQVIGHELPVKDKK</sequence>
<organism evidence="2 3">
    <name type="scientific">Hermanssonia centrifuga</name>
    <dbReference type="NCBI Taxonomy" id="98765"/>
    <lineage>
        <taxon>Eukaryota</taxon>
        <taxon>Fungi</taxon>
        <taxon>Dikarya</taxon>
        <taxon>Basidiomycota</taxon>
        <taxon>Agaricomycotina</taxon>
        <taxon>Agaricomycetes</taxon>
        <taxon>Polyporales</taxon>
        <taxon>Meruliaceae</taxon>
        <taxon>Hermanssonia</taxon>
    </lineage>
</organism>
<dbReference type="PANTHER" id="PTHR40462">
    <property type="entry name" value="CHROMOSOME 1, WHOLE GENOME SHOTGUN SEQUENCE"/>
    <property type="match status" value="1"/>
</dbReference>
<evidence type="ECO:0000256" key="1">
    <source>
        <dbReference type="SAM" id="MobiDB-lite"/>
    </source>
</evidence>
<protein>
    <submittedName>
        <fullName evidence="2">Uncharacterized protein</fullName>
    </submittedName>
</protein>
<name>A0A2R6P256_9APHY</name>
<evidence type="ECO:0000313" key="2">
    <source>
        <dbReference type="EMBL" id="PSR84104.1"/>
    </source>
</evidence>
<dbReference type="OrthoDB" id="3050608at2759"/>